<dbReference type="Proteomes" id="UP000235023">
    <property type="component" value="Unassembled WGS sequence"/>
</dbReference>
<keyword evidence="1" id="KW-0596">Phosphopantetheine</keyword>
<evidence type="ECO:0000256" key="4">
    <source>
        <dbReference type="ARBA" id="ARBA00029454"/>
    </source>
</evidence>
<dbReference type="Pfam" id="PF00550">
    <property type="entry name" value="PP-binding"/>
    <property type="match status" value="2"/>
</dbReference>
<keyword evidence="7" id="KW-1185">Reference proteome</keyword>
<reference evidence="7" key="1">
    <citation type="submission" date="2017-12" db="EMBL/GenBank/DDBJ databases">
        <authorList>
            <consortium name="DOE Joint Genome Institute"/>
            <person name="Mondo S.J."/>
            <person name="Kjaerbolling I."/>
            <person name="Vesth T.C."/>
            <person name="Frisvad J.C."/>
            <person name="Nybo J.L."/>
            <person name="Theobald S."/>
            <person name="Kuo A."/>
            <person name="Bowyer P."/>
            <person name="Matsuda Y."/>
            <person name="Lyhne E.K."/>
            <person name="Kogle M.E."/>
            <person name="Clum A."/>
            <person name="Lipzen A."/>
            <person name="Salamov A."/>
            <person name="Ngan C.Y."/>
            <person name="Daum C."/>
            <person name="Chiniquy J."/>
            <person name="Barry K."/>
            <person name="LaButti K."/>
            <person name="Haridas S."/>
            <person name="Simmons B.A."/>
            <person name="Magnuson J.K."/>
            <person name="Mortensen U.H."/>
            <person name="Larsen T.O."/>
            <person name="Grigoriev I.V."/>
            <person name="Baker S.E."/>
            <person name="Andersen M.R."/>
            <person name="Nordberg H.P."/>
            <person name="Cantor M.N."/>
            <person name="Hua S.X."/>
        </authorList>
    </citation>
    <scope>NUCLEOTIDE SEQUENCE [LARGE SCALE GENOMIC DNA]</scope>
    <source>
        <strain evidence="7">IBT 19404</strain>
    </source>
</reference>
<dbReference type="InterPro" id="IPR036736">
    <property type="entry name" value="ACP-like_sf"/>
</dbReference>
<proteinExistence type="inferred from homology"/>
<dbReference type="CDD" id="cd19542">
    <property type="entry name" value="CT_NRPS-like"/>
    <property type="match status" value="1"/>
</dbReference>
<keyword evidence="3" id="KW-0436">Ligase</keyword>
<dbReference type="GO" id="GO:0005737">
    <property type="term" value="C:cytoplasm"/>
    <property type="evidence" value="ECO:0007669"/>
    <property type="project" value="TreeGrafter"/>
</dbReference>
<dbReference type="SUPFAM" id="SSF47336">
    <property type="entry name" value="ACP-like"/>
    <property type="match status" value="2"/>
</dbReference>
<dbReference type="Gene3D" id="2.30.38.10">
    <property type="entry name" value="Luciferase, Domain 3"/>
    <property type="match status" value="1"/>
</dbReference>
<dbReference type="InterPro" id="IPR023213">
    <property type="entry name" value="CAT-like_dom_sf"/>
</dbReference>
<dbReference type="PROSITE" id="PS00012">
    <property type="entry name" value="PHOSPHOPANTETHEINE"/>
    <property type="match status" value="1"/>
</dbReference>
<dbReference type="InterPro" id="IPR006162">
    <property type="entry name" value="Ppantetheine_attach_site"/>
</dbReference>
<dbReference type="InterPro" id="IPR001242">
    <property type="entry name" value="Condensation_dom"/>
</dbReference>
<evidence type="ECO:0000313" key="6">
    <source>
        <dbReference type="EMBL" id="PLN80181.1"/>
    </source>
</evidence>
<dbReference type="Pfam" id="PF00501">
    <property type="entry name" value="AMP-binding"/>
    <property type="match status" value="1"/>
</dbReference>
<dbReference type="InterPro" id="IPR000873">
    <property type="entry name" value="AMP-dep_synth/lig_dom"/>
</dbReference>
<keyword evidence="2" id="KW-0597">Phosphoprotein</keyword>
<dbReference type="SUPFAM" id="SSF52777">
    <property type="entry name" value="CoA-dependent acyltransferases"/>
    <property type="match status" value="4"/>
</dbReference>
<evidence type="ECO:0000256" key="1">
    <source>
        <dbReference type="ARBA" id="ARBA00022450"/>
    </source>
</evidence>
<comment type="similarity">
    <text evidence="4">Belongs to the NRP synthetase family.</text>
</comment>
<dbReference type="PROSITE" id="PS50075">
    <property type="entry name" value="CARRIER"/>
    <property type="match status" value="2"/>
</dbReference>
<evidence type="ECO:0000256" key="3">
    <source>
        <dbReference type="ARBA" id="ARBA00022598"/>
    </source>
</evidence>
<dbReference type="Gene3D" id="3.30.559.30">
    <property type="entry name" value="Nonribosomal peptide synthetase, condensation domain"/>
    <property type="match status" value="2"/>
</dbReference>
<dbReference type="EMBL" id="KZ559550">
    <property type="protein sequence ID" value="PLN80181.1"/>
    <property type="molecule type" value="Genomic_DNA"/>
</dbReference>
<name>A0A2J5HS85_9EURO</name>
<dbReference type="SUPFAM" id="SSF56801">
    <property type="entry name" value="Acetyl-CoA synthetase-like"/>
    <property type="match status" value="1"/>
</dbReference>
<dbReference type="InterPro" id="IPR009081">
    <property type="entry name" value="PP-bd_ACP"/>
</dbReference>
<dbReference type="GO" id="GO:0031177">
    <property type="term" value="F:phosphopantetheine binding"/>
    <property type="evidence" value="ECO:0007669"/>
    <property type="project" value="InterPro"/>
</dbReference>
<dbReference type="Gene3D" id="1.10.1200.10">
    <property type="entry name" value="ACP-like"/>
    <property type="match status" value="2"/>
</dbReference>
<gene>
    <name evidence="6" type="ORF">BDW42DRAFT_201350</name>
</gene>
<dbReference type="PANTHER" id="PTHR45527">
    <property type="entry name" value="NONRIBOSOMAL PEPTIDE SYNTHETASE"/>
    <property type="match status" value="1"/>
</dbReference>
<sequence>MEVPSEFGGRCIFPSLVCNRNIDPEVEIVTLPSVEGIGNVSEDDRSSTSRIIEVAWSIILSKYTDSQTVIFGILCNAGNNQSLEQWQATIDERAPINSATKLQRIREWLPDDNSYCNIFNTCVQFEGKSIAVAGPKIRENVSSPMVSDITVLYRTSVLDNHQAWNVIYALNTVLDCLISQPLRPVTNSHWNSQSPSEPLDCCVHTLFRFQCMMQPDAQAICAWDGVQAKLMEHIAERESIVPILFEKSKWAVVAMVAVLKAGAAFVMLDPSYPKERLQDICDDVRARAILCSPGMVGKCRVNRAIVINDSVLQWNKSRQSPPVTSRDIAYPKGVLIEHGSFCTNAIAGRRPHNLDHRSRVLQFASYAFDVRGCVCIPSELERVNWAELTPSVARLLQPQDVPGIKTLVLGGESMTAGDIALWKDHCTVVSTIQPDVDKPYDIGRSFGGTCWIVDKDNHDCLLPIGATGELLIGGPIVGRGYLNRPNQTAATFIANPDWAFGFGIRENRTFYKTGDLARYLSDGSIFYIGRKDSQVKVNGQRIELEEIEHHARRCFEDTYITAEIAVSTSKRSSLVLFVADRQQFSDDSTSCEIFRQPTVQFLERIRIAIDQLKIALPRHMIPAAYIPLSFMPVSKTGKVARNVLKLALSSVPDAQLRNYRPSSATANGHSPVTATQRTIRDLFAEILDLRVEDVGLDSGFFELGGDSISSIALVARAREQDIGFSVAHVFTFQTPSKLAANVEAILENDDDAVLPFSLLGQTSKAEAFRCAIDQCEIGASQVDDIYPCTPLQEACIVCTMNRPGSFQAQFSFKVSPTIDLTCLKHVWHKVADSNPILRTRIIQTPMLRMLQVVTSNDVELPWELVEQGSEVSQPMMGLGSPLVQFALSLPVDDSSSSMFTLIMHHSVFDGWSYRLMLEAAEAVCKGLDICRHGFAPFIKYVSAIDMNIAKQHWALMFQGLRPVIFPQCPPPGYVPRSVATADCHIKLNGWPRGAYTPTMIIRLALALLISWCTDTNDVVFGVTVTGRTAPVSGIHQSTGPTIATIPLRVTLDSRMTVVDTLIIMQDHSTKMIPYEQVGLRTIRRISEDAAVACGFQTLLVIQPPSKPTSPGVFQECPENTAEQLKYNTHVLTLVCDLGDSSVVITGVADDALLPRDELLTLLRRFEYLLHQITNRPTAEIGSIIPVSETCCMDGLGSLIRVPSLDSRNGTSNHPHSNGKAHPVVNEVAFNHATVSAQRARKVSYQSKREQAKLKEIFAHVLGVEIKNLSIHDDFFALGGDSAATMQVVMLSKQKGLPLTTLDIFDGRTVELIASRLEEQASLIPEYRPQKAKAARFSLLDSTPPGTRHVLTKAREALGIQESDIEDIYPCTAVHLGLLLTQSLEPFKFRSYTIWEVTSSDIHHHSIAGHLQKAWSILARRHPALRTVLIDIPACGRVNKTHHVVLKETLSDVQVLSCADDGVLSLLCNSSPQDQQINQSPLQFTICKTNTGRVLCKLEGGQALVDATSVLILMRELAQVCTGQPPDARGPLYSSAVEYLQKVSVADSHRYWKGIMAEIRPCIFPQLGDEALQQKQLHVARISLNRVMALKKFCARNKFTIGNVFEVAWGLVLKRHTNSDDVCFGTLVSGRDLPIPEIQDMVGSFFNLLCARLHFKSQSSVLDVLQQNQREIGNRLSHQHYPLTEAIRLSDHYGRRLFNTCVSMEQSLSSGVGGDGLRFQELSTHEPTEYDVVVTIVTEKDTVDVNMTYWSSVLTEKEATAVMEMFRASVNEVLGTQGPRNHYYSTDNSLSASIKQNHTEVTATSGGYEALKR</sequence>
<protein>
    <submittedName>
        <fullName evidence="6">Nonribosomal peptide synthase SidD</fullName>
    </submittedName>
</protein>
<dbReference type="InterPro" id="IPR045851">
    <property type="entry name" value="AMP-bd_C_sf"/>
</dbReference>
<dbReference type="OrthoDB" id="416786at2759"/>
<dbReference type="InterPro" id="IPR020806">
    <property type="entry name" value="PKS_PP-bd"/>
</dbReference>
<dbReference type="CDD" id="cd19545">
    <property type="entry name" value="FUM14_C_NRPS-like"/>
    <property type="match status" value="1"/>
</dbReference>
<evidence type="ECO:0000259" key="5">
    <source>
        <dbReference type="PROSITE" id="PS50075"/>
    </source>
</evidence>
<evidence type="ECO:0000256" key="2">
    <source>
        <dbReference type="ARBA" id="ARBA00022553"/>
    </source>
</evidence>
<dbReference type="CDD" id="cd05918">
    <property type="entry name" value="A_NRPS_SidN3_like"/>
    <property type="match status" value="1"/>
</dbReference>
<feature type="domain" description="Carrier" evidence="5">
    <location>
        <begin position="1244"/>
        <end position="1320"/>
    </location>
</feature>
<dbReference type="Gene3D" id="3.40.50.980">
    <property type="match status" value="3"/>
</dbReference>
<dbReference type="PANTHER" id="PTHR45527:SF16">
    <property type="entry name" value="NONRIBOSOMAL PEPTIDE SYNTHASE ATNA-RELATED"/>
    <property type="match status" value="1"/>
</dbReference>
<feature type="domain" description="Carrier" evidence="5">
    <location>
        <begin position="670"/>
        <end position="746"/>
    </location>
</feature>
<dbReference type="GO" id="GO:0043041">
    <property type="term" value="P:amino acid activation for nonribosomal peptide biosynthetic process"/>
    <property type="evidence" value="ECO:0007669"/>
    <property type="project" value="TreeGrafter"/>
</dbReference>
<dbReference type="GO" id="GO:0044550">
    <property type="term" value="P:secondary metabolite biosynthetic process"/>
    <property type="evidence" value="ECO:0007669"/>
    <property type="project" value="TreeGrafter"/>
</dbReference>
<organism evidence="6 7">
    <name type="scientific">Aspergillus taichungensis</name>
    <dbReference type="NCBI Taxonomy" id="482145"/>
    <lineage>
        <taxon>Eukaryota</taxon>
        <taxon>Fungi</taxon>
        <taxon>Dikarya</taxon>
        <taxon>Ascomycota</taxon>
        <taxon>Pezizomycotina</taxon>
        <taxon>Eurotiomycetes</taxon>
        <taxon>Eurotiomycetidae</taxon>
        <taxon>Eurotiales</taxon>
        <taxon>Aspergillaceae</taxon>
        <taxon>Aspergillus</taxon>
        <taxon>Aspergillus subgen. Circumdati</taxon>
    </lineage>
</organism>
<dbReference type="GO" id="GO:0016874">
    <property type="term" value="F:ligase activity"/>
    <property type="evidence" value="ECO:0007669"/>
    <property type="project" value="UniProtKB-KW"/>
</dbReference>
<dbReference type="Gene3D" id="3.30.559.10">
    <property type="entry name" value="Chloramphenicol acetyltransferase-like domain"/>
    <property type="match status" value="2"/>
</dbReference>
<dbReference type="Gene3D" id="3.30.300.30">
    <property type="match status" value="1"/>
</dbReference>
<evidence type="ECO:0000313" key="7">
    <source>
        <dbReference type="Proteomes" id="UP000235023"/>
    </source>
</evidence>
<dbReference type="SMART" id="SM00823">
    <property type="entry name" value="PKS_PP"/>
    <property type="match status" value="2"/>
</dbReference>
<dbReference type="Pfam" id="PF00668">
    <property type="entry name" value="Condensation"/>
    <property type="match status" value="2"/>
</dbReference>
<accession>A0A2J5HS85</accession>